<dbReference type="Pfam" id="PF03435">
    <property type="entry name" value="Sacchrp_dh_NADP"/>
    <property type="match status" value="1"/>
</dbReference>
<feature type="domain" description="Saccharopine dehydrogenase NADP binding" evidence="1">
    <location>
        <begin position="7"/>
        <end position="120"/>
    </location>
</feature>
<accession>A0A1Y1SFF6</accession>
<organism evidence="2 3">
    <name type="scientific">Oceanococcus atlanticus</name>
    <dbReference type="NCBI Taxonomy" id="1317117"/>
    <lineage>
        <taxon>Bacteria</taxon>
        <taxon>Pseudomonadati</taxon>
        <taxon>Pseudomonadota</taxon>
        <taxon>Gammaproteobacteria</taxon>
        <taxon>Chromatiales</taxon>
        <taxon>Oceanococcaceae</taxon>
        <taxon>Oceanococcus</taxon>
    </lineage>
</organism>
<sequence>MSAQRWMIYGCYGYTGELVVLEALAKGHMPVLAGRNAARTQRMAESHNLEWRAFGVADAAGQLDDIDVLINCAGPFGETAAPMMQACLQSKTHYLDITGEIPVFQHAQSLSAQAASAGVVLCPGLGFDIVPTDMLAANLAHALPDASELELAFDFGALPSQGTARTAVKAIPAGGMVRRQGELTPVPLGYRIRKVNFPRGTQSAVSFPWGDVFTAQHSTGIGNTIVYFAMPALLCWSQKLTHPLRGLLGTRPMQKALLKLVGWLLPTGPSQATRTNAGTQFWGRVTNPQGREVSGTLTAPSVYLLTAQCVVAAAEQFDTATPASGYHTASTLLGREFLHGRDGYVMHINS</sequence>
<evidence type="ECO:0000313" key="2">
    <source>
        <dbReference type="EMBL" id="ORE87272.1"/>
    </source>
</evidence>
<name>A0A1Y1SFF6_9GAMM</name>
<dbReference type="PANTHER" id="PTHR43781:SF1">
    <property type="entry name" value="SACCHAROPINE DEHYDROGENASE"/>
    <property type="match status" value="1"/>
</dbReference>
<dbReference type="PANTHER" id="PTHR43781">
    <property type="entry name" value="SACCHAROPINE DEHYDROGENASE"/>
    <property type="match status" value="1"/>
</dbReference>
<evidence type="ECO:0000313" key="3">
    <source>
        <dbReference type="Proteomes" id="UP000192342"/>
    </source>
</evidence>
<dbReference type="AlphaFoldDB" id="A0A1Y1SFF6"/>
<dbReference type="RefSeq" id="WP_083561512.1">
    <property type="nucleotide sequence ID" value="NZ_AQQV01000002.1"/>
</dbReference>
<evidence type="ECO:0000259" key="1">
    <source>
        <dbReference type="Pfam" id="PF03435"/>
    </source>
</evidence>
<proteinExistence type="predicted"/>
<reference evidence="2 3" key="1">
    <citation type="submission" date="2013-04" db="EMBL/GenBank/DDBJ databases">
        <title>Oceanococcus atlanticus 22II-S10r2 Genome Sequencing.</title>
        <authorList>
            <person name="Lai Q."/>
            <person name="Li G."/>
            <person name="Shao Z."/>
        </authorList>
    </citation>
    <scope>NUCLEOTIDE SEQUENCE [LARGE SCALE GENOMIC DNA]</scope>
    <source>
        <strain evidence="2 3">22II-S10r2</strain>
    </source>
</reference>
<dbReference type="EMBL" id="AQQV01000002">
    <property type="protein sequence ID" value="ORE87272.1"/>
    <property type="molecule type" value="Genomic_DNA"/>
</dbReference>
<dbReference type="OrthoDB" id="4420885at2"/>
<dbReference type="SUPFAM" id="SSF51735">
    <property type="entry name" value="NAD(P)-binding Rossmann-fold domains"/>
    <property type="match status" value="1"/>
</dbReference>
<dbReference type="Gene3D" id="3.40.50.720">
    <property type="entry name" value="NAD(P)-binding Rossmann-like Domain"/>
    <property type="match status" value="1"/>
</dbReference>
<protein>
    <recommendedName>
        <fullName evidence="1">Saccharopine dehydrogenase NADP binding domain-containing protein</fullName>
    </recommendedName>
</protein>
<dbReference type="STRING" id="1317117.ATO7_09532"/>
<dbReference type="InterPro" id="IPR005097">
    <property type="entry name" value="Sacchrp_dh_NADP-bd"/>
</dbReference>
<dbReference type="InterPro" id="IPR036291">
    <property type="entry name" value="NAD(P)-bd_dom_sf"/>
</dbReference>
<comment type="caution">
    <text evidence="2">The sequence shown here is derived from an EMBL/GenBank/DDBJ whole genome shotgun (WGS) entry which is preliminary data.</text>
</comment>
<gene>
    <name evidence="2" type="ORF">ATO7_09532</name>
</gene>
<dbReference type="Proteomes" id="UP000192342">
    <property type="component" value="Unassembled WGS sequence"/>
</dbReference>
<keyword evidence="3" id="KW-1185">Reference proteome</keyword>